<evidence type="ECO:0000259" key="6">
    <source>
        <dbReference type="Pfam" id="PF08016"/>
    </source>
</evidence>
<feature type="domain" description="Polycystin cation channel PKD1/PKD2" evidence="6">
    <location>
        <begin position="12"/>
        <end position="97"/>
    </location>
</feature>
<keyword evidence="4 5" id="KW-0472">Membrane</keyword>
<comment type="subcellular location">
    <subcellularLocation>
        <location evidence="1">Membrane</location>
        <topology evidence="1">Multi-pass membrane protein</topology>
    </subcellularLocation>
</comment>
<evidence type="ECO:0000256" key="3">
    <source>
        <dbReference type="ARBA" id="ARBA00022989"/>
    </source>
</evidence>
<evidence type="ECO:0000256" key="1">
    <source>
        <dbReference type="ARBA" id="ARBA00004141"/>
    </source>
</evidence>
<proteinExistence type="predicted"/>
<sequence length="144" mass="16897">MRMVLMAVKLFYMPVLSGMAFTFLSNILFCSTNENFSGFGLSYLMVNQYFIKPRAIYRELTANHPYVGPLFYFMMGMMISLFLFDVFLAFLNETYSSIHNQPIRRLWLLSFVATHPNPEQGMSVELSDHYRRKHCFSQDHMACL</sequence>
<comment type="caution">
    <text evidence="7">The sequence shown here is derived from an EMBL/GenBank/DDBJ whole genome shotgun (WGS) entry which is preliminary data.</text>
</comment>
<feature type="transmembrane region" description="Helical" evidence="5">
    <location>
        <begin position="70"/>
        <end position="91"/>
    </location>
</feature>
<gene>
    <name evidence="7" type="ORF">RRG08_036803</name>
</gene>
<dbReference type="EMBL" id="JAWDGP010002150">
    <property type="protein sequence ID" value="KAK3785267.1"/>
    <property type="molecule type" value="Genomic_DNA"/>
</dbReference>
<protein>
    <recommendedName>
        <fullName evidence="6">Polycystin cation channel PKD1/PKD2 domain-containing protein</fullName>
    </recommendedName>
</protein>
<dbReference type="GO" id="GO:0016020">
    <property type="term" value="C:membrane"/>
    <property type="evidence" value="ECO:0007669"/>
    <property type="project" value="UniProtKB-SubCell"/>
</dbReference>
<keyword evidence="2 5" id="KW-0812">Transmembrane</keyword>
<evidence type="ECO:0000313" key="8">
    <source>
        <dbReference type="Proteomes" id="UP001283361"/>
    </source>
</evidence>
<accession>A0AAE1DWG5</accession>
<dbReference type="InterPro" id="IPR013122">
    <property type="entry name" value="PKD1_2_channel"/>
</dbReference>
<dbReference type="AlphaFoldDB" id="A0AAE1DWG5"/>
<reference evidence="7" key="1">
    <citation type="journal article" date="2023" name="G3 (Bethesda)">
        <title>A reference genome for the long-term kleptoplast-retaining sea slug Elysia crispata morphotype clarki.</title>
        <authorList>
            <person name="Eastman K.E."/>
            <person name="Pendleton A.L."/>
            <person name="Shaikh M.A."/>
            <person name="Suttiyut T."/>
            <person name="Ogas R."/>
            <person name="Tomko P."/>
            <person name="Gavelis G."/>
            <person name="Widhalm J.R."/>
            <person name="Wisecaver J.H."/>
        </authorList>
    </citation>
    <scope>NUCLEOTIDE SEQUENCE</scope>
    <source>
        <strain evidence="7">ECLA1</strain>
    </source>
</reference>
<name>A0AAE1DWG5_9GAST</name>
<evidence type="ECO:0000256" key="4">
    <source>
        <dbReference type="ARBA" id="ARBA00023136"/>
    </source>
</evidence>
<organism evidence="7 8">
    <name type="scientific">Elysia crispata</name>
    <name type="common">lettuce slug</name>
    <dbReference type="NCBI Taxonomy" id="231223"/>
    <lineage>
        <taxon>Eukaryota</taxon>
        <taxon>Metazoa</taxon>
        <taxon>Spiralia</taxon>
        <taxon>Lophotrochozoa</taxon>
        <taxon>Mollusca</taxon>
        <taxon>Gastropoda</taxon>
        <taxon>Heterobranchia</taxon>
        <taxon>Euthyneura</taxon>
        <taxon>Panpulmonata</taxon>
        <taxon>Sacoglossa</taxon>
        <taxon>Placobranchoidea</taxon>
        <taxon>Plakobranchidae</taxon>
        <taxon>Elysia</taxon>
    </lineage>
</organism>
<evidence type="ECO:0000313" key="7">
    <source>
        <dbReference type="EMBL" id="KAK3785267.1"/>
    </source>
</evidence>
<dbReference type="Pfam" id="PF08016">
    <property type="entry name" value="PKD_channel"/>
    <property type="match status" value="1"/>
</dbReference>
<evidence type="ECO:0000256" key="5">
    <source>
        <dbReference type="SAM" id="Phobius"/>
    </source>
</evidence>
<keyword evidence="8" id="KW-1185">Reference proteome</keyword>
<evidence type="ECO:0000256" key="2">
    <source>
        <dbReference type="ARBA" id="ARBA00022692"/>
    </source>
</evidence>
<dbReference type="Proteomes" id="UP001283361">
    <property type="component" value="Unassembled WGS sequence"/>
</dbReference>
<keyword evidence="3 5" id="KW-1133">Transmembrane helix</keyword>